<protein>
    <submittedName>
        <fullName evidence="1">Uncharacterized protein</fullName>
    </submittedName>
</protein>
<name>A0A166TR71_9AGAM</name>
<dbReference type="AlphaFoldDB" id="A0A166TR71"/>
<reference evidence="1" key="1">
    <citation type="journal article" date="2016" name="Mol. Biol. Evol.">
        <title>Comparative Genomics of Early-Diverging Mushroom-Forming Fungi Provides Insights into the Origins of Lignocellulose Decay Capabilities.</title>
        <authorList>
            <person name="Nagy L.G."/>
            <person name="Riley R."/>
            <person name="Tritt A."/>
            <person name="Adam C."/>
            <person name="Daum C."/>
            <person name="Floudas D."/>
            <person name="Sun H."/>
            <person name="Yadav J.S."/>
            <person name="Pangilinan J."/>
            <person name="Larsson K.H."/>
            <person name="Matsuura K."/>
            <person name="Barry K."/>
            <person name="Labutti K."/>
            <person name="Kuo R."/>
            <person name="Ohm R.A."/>
            <person name="Bhattacharya S.S."/>
            <person name="Shirouzu T."/>
            <person name="Yoshinaga Y."/>
            <person name="Martin F.M."/>
            <person name="Grigoriev I.V."/>
            <person name="Hibbett D.S."/>
        </authorList>
    </citation>
    <scope>NUCLEOTIDE SEQUENCE [LARGE SCALE GENOMIC DNA]</scope>
    <source>
        <strain evidence="1">CBS 109695</strain>
    </source>
</reference>
<gene>
    <name evidence="1" type="ORF">FIBSPDRAFT_69044</name>
</gene>
<organism evidence="1">
    <name type="scientific">Athelia psychrophila</name>
    <dbReference type="NCBI Taxonomy" id="1759441"/>
    <lineage>
        <taxon>Eukaryota</taxon>
        <taxon>Fungi</taxon>
        <taxon>Dikarya</taxon>
        <taxon>Basidiomycota</taxon>
        <taxon>Agaricomycotina</taxon>
        <taxon>Agaricomycetes</taxon>
        <taxon>Agaricomycetidae</taxon>
        <taxon>Atheliales</taxon>
        <taxon>Atheliaceae</taxon>
        <taxon>Athelia</taxon>
    </lineage>
</organism>
<dbReference type="EMBL" id="KV417491">
    <property type="protein sequence ID" value="KZP30891.1"/>
    <property type="molecule type" value="Genomic_DNA"/>
</dbReference>
<sequence length="166" mass="17474">MQVNMIIGAMHGPRCYISSASSCADIHPASEPLPVLPPSVSFPPPPTSSSGSSFSSSSLCLDMFSSEPSSMAPCSSRSFTVNACLCRGREKSFPSLLGPWALAAFSALPKYPPFLFMSAPASSSKRTIASWRFTDVACSAVPCSPPVAFTSAPLLRSNWTMASRPS</sequence>
<proteinExistence type="predicted"/>
<accession>A0A166TR71</accession>
<evidence type="ECO:0000313" key="1">
    <source>
        <dbReference type="EMBL" id="KZP30891.1"/>
    </source>
</evidence>